<feature type="region of interest" description="Disordered" evidence="2">
    <location>
        <begin position="1"/>
        <end position="59"/>
    </location>
</feature>
<feature type="compositionally biased region" description="Low complexity" evidence="2">
    <location>
        <begin position="40"/>
        <end position="52"/>
    </location>
</feature>
<protein>
    <recommendedName>
        <fullName evidence="3">C2H2-type domain-containing protein</fullName>
    </recommendedName>
</protein>
<dbReference type="PROSITE" id="PS50157">
    <property type="entry name" value="ZINC_FINGER_C2H2_2"/>
    <property type="match status" value="1"/>
</dbReference>
<evidence type="ECO:0000313" key="5">
    <source>
        <dbReference type="Proteomes" id="UP000250572"/>
    </source>
</evidence>
<feature type="domain" description="C2H2-type" evidence="3">
    <location>
        <begin position="58"/>
        <end position="77"/>
    </location>
</feature>
<accession>A0A315VQG4</accession>
<name>A0A315VQG4_GAMAF</name>
<comment type="caution">
    <text evidence="4">The sequence shown here is derived from an EMBL/GenBank/DDBJ whole genome shotgun (WGS) entry which is preliminary data.</text>
</comment>
<evidence type="ECO:0000313" key="4">
    <source>
        <dbReference type="EMBL" id="PWA24579.1"/>
    </source>
</evidence>
<keyword evidence="1" id="KW-0863">Zinc-finger</keyword>
<sequence>MDGWMEGRKEGRKLSTAQFSCPEDQTSMNPGGEHDDKTSDGTSDGQQDQQTQRRQKQYSCDTCLKHFRKISTLRAHQ</sequence>
<dbReference type="Gene3D" id="3.30.160.60">
    <property type="entry name" value="Classic Zinc Finger"/>
    <property type="match status" value="1"/>
</dbReference>
<dbReference type="SUPFAM" id="SSF57667">
    <property type="entry name" value="beta-beta-alpha zinc fingers"/>
    <property type="match status" value="1"/>
</dbReference>
<feature type="compositionally biased region" description="Basic and acidic residues" evidence="2">
    <location>
        <begin position="1"/>
        <end position="13"/>
    </location>
</feature>
<dbReference type="AlphaFoldDB" id="A0A315VQG4"/>
<dbReference type="GO" id="GO:0008270">
    <property type="term" value="F:zinc ion binding"/>
    <property type="evidence" value="ECO:0007669"/>
    <property type="project" value="UniProtKB-KW"/>
</dbReference>
<dbReference type="EMBL" id="NHOQ01001423">
    <property type="protein sequence ID" value="PWA24579.1"/>
    <property type="molecule type" value="Genomic_DNA"/>
</dbReference>
<evidence type="ECO:0000256" key="2">
    <source>
        <dbReference type="SAM" id="MobiDB-lite"/>
    </source>
</evidence>
<proteinExistence type="predicted"/>
<feature type="non-terminal residue" evidence="4">
    <location>
        <position position="77"/>
    </location>
</feature>
<keyword evidence="5" id="KW-1185">Reference proteome</keyword>
<feature type="compositionally biased region" description="Polar residues" evidence="2">
    <location>
        <begin position="15"/>
        <end position="29"/>
    </location>
</feature>
<dbReference type="InterPro" id="IPR036236">
    <property type="entry name" value="Znf_C2H2_sf"/>
</dbReference>
<dbReference type="Proteomes" id="UP000250572">
    <property type="component" value="Unassembled WGS sequence"/>
</dbReference>
<dbReference type="InterPro" id="IPR013087">
    <property type="entry name" value="Znf_C2H2_type"/>
</dbReference>
<evidence type="ECO:0000259" key="3">
    <source>
        <dbReference type="PROSITE" id="PS50157"/>
    </source>
</evidence>
<evidence type="ECO:0000256" key="1">
    <source>
        <dbReference type="PROSITE-ProRule" id="PRU00042"/>
    </source>
</evidence>
<keyword evidence="1" id="KW-0862">Zinc</keyword>
<organism evidence="4 5">
    <name type="scientific">Gambusia affinis</name>
    <name type="common">Western mosquitofish</name>
    <name type="synonym">Heterandria affinis</name>
    <dbReference type="NCBI Taxonomy" id="33528"/>
    <lineage>
        <taxon>Eukaryota</taxon>
        <taxon>Metazoa</taxon>
        <taxon>Chordata</taxon>
        <taxon>Craniata</taxon>
        <taxon>Vertebrata</taxon>
        <taxon>Euteleostomi</taxon>
        <taxon>Actinopterygii</taxon>
        <taxon>Neopterygii</taxon>
        <taxon>Teleostei</taxon>
        <taxon>Neoteleostei</taxon>
        <taxon>Acanthomorphata</taxon>
        <taxon>Ovalentaria</taxon>
        <taxon>Atherinomorphae</taxon>
        <taxon>Cyprinodontiformes</taxon>
        <taxon>Poeciliidae</taxon>
        <taxon>Poeciliinae</taxon>
        <taxon>Gambusia</taxon>
    </lineage>
</organism>
<reference evidence="4 5" key="1">
    <citation type="journal article" date="2018" name="G3 (Bethesda)">
        <title>A High-Quality Reference Genome for the Invasive Mosquitofish Gambusia affinis Using a Chicago Library.</title>
        <authorList>
            <person name="Hoffberg S.L."/>
            <person name="Troendle N.J."/>
            <person name="Glenn T.C."/>
            <person name="Mahmud O."/>
            <person name="Louha S."/>
            <person name="Chalopin D."/>
            <person name="Bennetzen J.L."/>
            <person name="Mauricio R."/>
        </authorList>
    </citation>
    <scope>NUCLEOTIDE SEQUENCE [LARGE SCALE GENOMIC DNA]</scope>
    <source>
        <strain evidence="4">NE01/NJP1002.9</strain>
        <tissue evidence="4">Muscle</tissue>
    </source>
</reference>
<gene>
    <name evidence="4" type="ORF">CCH79_00011768</name>
</gene>
<keyword evidence="1" id="KW-0479">Metal-binding</keyword>